<keyword evidence="3" id="KW-0997">Cell inner membrane</keyword>
<dbReference type="EMBL" id="FYEH01000019">
    <property type="protein sequence ID" value="SNB78645.1"/>
    <property type="molecule type" value="Genomic_DNA"/>
</dbReference>
<gene>
    <name evidence="8" type="ORF">SAMN07250955_11913</name>
</gene>
<sequence>MISSERLPRHTDERDPPALATTAPAPPHRNWGALAETLATRLFWAVCARLSPEHAGQLGAVVGRCVGRFSRRRDIVRRNLKVAFPERSSREIERLVGDVFSNAGTVFGEYPHLATIADPASERITVSAHPDAPTNEPAICLTPHLANWEVPPILPLRLGVHDITVVYSPRHPAIDARLLAFRRAMGITVISRDNSMLTLYRALKRGGSIGLVADRRDGDGKRLPFFGRQRPVSLIPARLAIKANVPMTTAHTRRVGPGRYHLHLDASIRADPTLPDDEARATAMMMEVNRRYEAYISQSPGDWFCMNRLWNKKITGLPHPGAEP</sequence>
<dbReference type="Pfam" id="PF03279">
    <property type="entry name" value="Lip_A_acyltrans"/>
    <property type="match status" value="1"/>
</dbReference>
<comment type="subcellular location">
    <subcellularLocation>
        <location evidence="1">Cell inner membrane</location>
    </subcellularLocation>
</comment>
<feature type="compositionally biased region" description="Basic and acidic residues" evidence="7">
    <location>
        <begin position="1"/>
        <end position="16"/>
    </location>
</feature>
<dbReference type="RefSeq" id="WP_088562918.1">
    <property type="nucleotide sequence ID" value="NZ_FYEH01000019.1"/>
</dbReference>
<proteinExistence type="predicted"/>
<dbReference type="PANTHER" id="PTHR30606">
    <property type="entry name" value="LIPID A BIOSYNTHESIS LAUROYL ACYLTRANSFERASE"/>
    <property type="match status" value="1"/>
</dbReference>
<name>A0A212S0H8_9PROT</name>
<dbReference type="PANTHER" id="PTHR30606:SF10">
    <property type="entry name" value="PHOSPHATIDYLINOSITOL MANNOSIDE ACYLTRANSFERASE"/>
    <property type="match status" value="1"/>
</dbReference>
<keyword evidence="6 8" id="KW-0012">Acyltransferase</keyword>
<keyword evidence="2" id="KW-1003">Cell membrane</keyword>
<dbReference type="InterPro" id="IPR004960">
    <property type="entry name" value="LipA_acyltrans"/>
</dbReference>
<keyword evidence="4 8" id="KW-0808">Transferase</keyword>
<evidence type="ECO:0000313" key="8">
    <source>
        <dbReference type="EMBL" id="SNB78645.1"/>
    </source>
</evidence>
<evidence type="ECO:0000256" key="2">
    <source>
        <dbReference type="ARBA" id="ARBA00022475"/>
    </source>
</evidence>
<dbReference type="GO" id="GO:0005886">
    <property type="term" value="C:plasma membrane"/>
    <property type="evidence" value="ECO:0007669"/>
    <property type="project" value="UniProtKB-SubCell"/>
</dbReference>
<evidence type="ECO:0000256" key="7">
    <source>
        <dbReference type="SAM" id="MobiDB-lite"/>
    </source>
</evidence>
<evidence type="ECO:0000256" key="3">
    <source>
        <dbReference type="ARBA" id="ARBA00022519"/>
    </source>
</evidence>
<organism evidence="8 9">
    <name type="scientific">Arboricoccus pini</name>
    <dbReference type="NCBI Taxonomy" id="1963835"/>
    <lineage>
        <taxon>Bacteria</taxon>
        <taxon>Pseudomonadati</taxon>
        <taxon>Pseudomonadota</taxon>
        <taxon>Alphaproteobacteria</taxon>
        <taxon>Geminicoccales</taxon>
        <taxon>Geminicoccaceae</taxon>
        <taxon>Arboricoccus</taxon>
    </lineage>
</organism>
<dbReference type="CDD" id="cd07984">
    <property type="entry name" value="LPLAT_LABLAT-like"/>
    <property type="match status" value="1"/>
</dbReference>
<evidence type="ECO:0000256" key="1">
    <source>
        <dbReference type="ARBA" id="ARBA00004533"/>
    </source>
</evidence>
<keyword evidence="9" id="KW-1185">Reference proteome</keyword>
<evidence type="ECO:0000256" key="5">
    <source>
        <dbReference type="ARBA" id="ARBA00023136"/>
    </source>
</evidence>
<evidence type="ECO:0000256" key="6">
    <source>
        <dbReference type="ARBA" id="ARBA00023315"/>
    </source>
</evidence>
<dbReference type="GO" id="GO:0009247">
    <property type="term" value="P:glycolipid biosynthetic process"/>
    <property type="evidence" value="ECO:0007669"/>
    <property type="project" value="UniProtKB-ARBA"/>
</dbReference>
<dbReference type="GO" id="GO:0016746">
    <property type="term" value="F:acyltransferase activity"/>
    <property type="evidence" value="ECO:0007669"/>
    <property type="project" value="UniProtKB-KW"/>
</dbReference>
<evidence type="ECO:0000313" key="9">
    <source>
        <dbReference type="Proteomes" id="UP000197065"/>
    </source>
</evidence>
<accession>A0A212S0H8</accession>
<dbReference type="OrthoDB" id="9801955at2"/>
<keyword evidence="5" id="KW-0472">Membrane</keyword>
<protein>
    <submittedName>
        <fullName evidence="8">Lauroyl/myristoyl acyltransferase</fullName>
    </submittedName>
</protein>
<reference evidence="8 9" key="1">
    <citation type="submission" date="2017-06" db="EMBL/GenBank/DDBJ databases">
        <authorList>
            <person name="Kim H.J."/>
            <person name="Triplett B.A."/>
        </authorList>
    </citation>
    <scope>NUCLEOTIDE SEQUENCE [LARGE SCALE GENOMIC DNA]</scope>
    <source>
        <strain evidence="8 9">B29T1</strain>
    </source>
</reference>
<dbReference type="AlphaFoldDB" id="A0A212S0H8"/>
<dbReference type="Proteomes" id="UP000197065">
    <property type="component" value="Unassembled WGS sequence"/>
</dbReference>
<feature type="region of interest" description="Disordered" evidence="7">
    <location>
        <begin position="1"/>
        <end position="28"/>
    </location>
</feature>
<evidence type="ECO:0000256" key="4">
    <source>
        <dbReference type="ARBA" id="ARBA00022679"/>
    </source>
</evidence>